<keyword evidence="3 4" id="KW-0546">Nucleotide metabolism</keyword>
<name>S6A9D3_SULDS</name>
<dbReference type="RefSeq" id="WP_009207145.1">
    <property type="nucleotide sequence ID" value="NC_022357.1"/>
</dbReference>
<dbReference type="Pfam" id="PF02545">
    <property type="entry name" value="Maf"/>
    <property type="match status" value="1"/>
</dbReference>
<comment type="catalytic activity">
    <reaction evidence="4">
        <text>dTTP + H2O = dTMP + diphosphate + H(+)</text>
        <dbReference type="Rhea" id="RHEA:28534"/>
        <dbReference type="ChEBI" id="CHEBI:15377"/>
        <dbReference type="ChEBI" id="CHEBI:15378"/>
        <dbReference type="ChEBI" id="CHEBI:33019"/>
        <dbReference type="ChEBI" id="CHEBI:37568"/>
        <dbReference type="ChEBI" id="CHEBI:63528"/>
        <dbReference type="EC" id="3.6.1.9"/>
    </reaction>
</comment>
<reference evidence="5 6" key="1">
    <citation type="journal article" date="2012" name="Appl. Environ. Microbiol.">
        <title>Draft genome sequence of a psychrotolerant sulfur-oxidizing bacterium, Sulfuricella denitrificans skB26, and proteomic insights into cold adaptation.</title>
        <authorList>
            <person name="Watanabe T."/>
            <person name="Kojima H."/>
            <person name="Fukui M."/>
        </authorList>
    </citation>
    <scope>NUCLEOTIDE SEQUENCE [LARGE SCALE GENOMIC DNA]</scope>
    <source>
        <strain evidence="6">skB26</strain>
    </source>
</reference>
<dbReference type="AlphaFoldDB" id="S6A9D3"/>
<dbReference type="PANTHER" id="PTHR43213">
    <property type="entry name" value="BIFUNCTIONAL DTTP/UTP PYROPHOSPHATASE/METHYLTRANSFERASE PROTEIN-RELATED"/>
    <property type="match status" value="1"/>
</dbReference>
<comment type="catalytic activity">
    <reaction evidence="4">
        <text>UTP + H2O = UMP + diphosphate + H(+)</text>
        <dbReference type="Rhea" id="RHEA:29395"/>
        <dbReference type="ChEBI" id="CHEBI:15377"/>
        <dbReference type="ChEBI" id="CHEBI:15378"/>
        <dbReference type="ChEBI" id="CHEBI:33019"/>
        <dbReference type="ChEBI" id="CHEBI:46398"/>
        <dbReference type="ChEBI" id="CHEBI:57865"/>
        <dbReference type="EC" id="3.6.1.9"/>
    </reaction>
</comment>
<comment type="cofactor">
    <cofactor evidence="1 4">
        <name>a divalent metal cation</name>
        <dbReference type="ChEBI" id="CHEBI:60240"/>
    </cofactor>
</comment>
<dbReference type="InterPro" id="IPR029001">
    <property type="entry name" value="ITPase-like_fam"/>
</dbReference>
<dbReference type="KEGG" id="sdr:SCD_n00061"/>
<gene>
    <name evidence="5" type="ORF">SCD_n00061</name>
</gene>
<dbReference type="HOGENOM" id="CLU_040416_2_1_4"/>
<dbReference type="PIRSF" id="PIRSF006305">
    <property type="entry name" value="Maf"/>
    <property type="match status" value="1"/>
</dbReference>
<dbReference type="GO" id="GO:0036218">
    <property type="term" value="F:dTTP diphosphatase activity"/>
    <property type="evidence" value="ECO:0007669"/>
    <property type="project" value="RHEA"/>
</dbReference>
<proteinExistence type="inferred from homology"/>
<evidence type="ECO:0000313" key="5">
    <source>
        <dbReference type="EMBL" id="BAN33910.1"/>
    </source>
</evidence>
<feature type="site" description="Important for substrate specificity" evidence="4">
    <location>
        <position position="168"/>
    </location>
</feature>
<keyword evidence="2 4" id="KW-0378">Hydrolase</keyword>
<dbReference type="SUPFAM" id="SSF52972">
    <property type="entry name" value="ITPase-like"/>
    <property type="match status" value="1"/>
</dbReference>
<keyword evidence="4" id="KW-0963">Cytoplasm</keyword>
<dbReference type="PANTHER" id="PTHR43213:SF5">
    <property type="entry name" value="BIFUNCTIONAL DTTP_UTP PYROPHOSPHATASE_METHYLTRANSFERASE PROTEIN-RELATED"/>
    <property type="match status" value="1"/>
</dbReference>
<dbReference type="CDD" id="cd00555">
    <property type="entry name" value="Maf"/>
    <property type="match status" value="1"/>
</dbReference>
<feature type="site" description="Important for substrate specificity" evidence="4">
    <location>
        <position position="15"/>
    </location>
</feature>
<dbReference type="HAMAP" id="MF_00528">
    <property type="entry name" value="Maf"/>
    <property type="match status" value="1"/>
</dbReference>
<dbReference type="GO" id="GO:0009117">
    <property type="term" value="P:nucleotide metabolic process"/>
    <property type="evidence" value="ECO:0007669"/>
    <property type="project" value="UniProtKB-KW"/>
</dbReference>
<evidence type="ECO:0000256" key="1">
    <source>
        <dbReference type="ARBA" id="ARBA00001968"/>
    </source>
</evidence>
<dbReference type="GO" id="GO:0005737">
    <property type="term" value="C:cytoplasm"/>
    <property type="evidence" value="ECO:0007669"/>
    <property type="project" value="UniProtKB-SubCell"/>
</dbReference>
<keyword evidence="6" id="KW-1185">Reference proteome</keyword>
<dbReference type="EMBL" id="AP013066">
    <property type="protein sequence ID" value="BAN33910.1"/>
    <property type="molecule type" value="Genomic_DNA"/>
</dbReference>
<comment type="subcellular location">
    <subcellularLocation>
        <location evidence="4">Cytoplasm</location>
    </subcellularLocation>
</comment>
<organism evidence="5 6">
    <name type="scientific">Sulfuricella denitrificans (strain DSM 22764 / NBRC 105220 / skB26)</name>
    <dbReference type="NCBI Taxonomy" id="1163617"/>
    <lineage>
        <taxon>Bacteria</taxon>
        <taxon>Pseudomonadati</taxon>
        <taxon>Pseudomonadota</taxon>
        <taxon>Betaproteobacteria</taxon>
        <taxon>Nitrosomonadales</taxon>
        <taxon>Sulfuricellaceae</taxon>
        <taxon>Sulfuricella</taxon>
    </lineage>
</organism>
<comment type="function">
    <text evidence="4">Nucleoside triphosphate pyrophosphatase that hydrolyzes dTTP and UTP. May have a dual role in cell division arrest and in preventing the incorporation of modified nucleotides into cellular nucleic acids.</text>
</comment>
<dbReference type="Proteomes" id="UP000015559">
    <property type="component" value="Chromosome"/>
</dbReference>
<evidence type="ECO:0000256" key="3">
    <source>
        <dbReference type="ARBA" id="ARBA00023080"/>
    </source>
</evidence>
<comment type="caution">
    <text evidence="4">Lacks conserved residue(s) required for the propagation of feature annotation.</text>
</comment>
<dbReference type="OrthoDB" id="9807767at2"/>
<feature type="active site" description="Proton acceptor" evidence="4">
    <location>
        <position position="85"/>
    </location>
</feature>
<dbReference type="eggNOG" id="COG0424">
    <property type="taxonomic scope" value="Bacteria"/>
</dbReference>
<comment type="similarity">
    <text evidence="4">Belongs to the Maf family. YhdE subfamily.</text>
</comment>
<evidence type="ECO:0000256" key="2">
    <source>
        <dbReference type="ARBA" id="ARBA00022801"/>
    </source>
</evidence>
<dbReference type="InterPro" id="IPR003697">
    <property type="entry name" value="Maf-like"/>
</dbReference>
<dbReference type="Gene3D" id="3.90.950.10">
    <property type="match status" value="1"/>
</dbReference>
<sequence length="205" mass="22513">MILDKKIYLASRSPRRRELLAQIGVGFELLLLRDDPSRGNDLDESPLPGENPHDYVLRVSHAKAEAGWQRVQQRRLPHFPVLAADTAVVLNDRIMGKPANRDEAMEMLLALSGKRHEVLTAVAVANAGRIEQKLSATIVQFGKLTDHAVRRYAMTGESLDKAGAYAIQGHAAAFIEKIEGSYSGVMGLPLYETTELLAGFGIEVL</sequence>
<evidence type="ECO:0000256" key="4">
    <source>
        <dbReference type="HAMAP-Rule" id="MF_00528"/>
    </source>
</evidence>
<dbReference type="STRING" id="1163617.SCD_n00061"/>
<evidence type="ECO:0000313" key="6">
    <source>
        <dbReference type="Proteomes" id="UP000015559"/>
    </source>
</evidence>
<dbReference type="NCBIfam" id="TIGR00172">
    <property type="entry name" value="maf"/>
    <property type="match status" value="1"/>
</dbReference>
<accession>S6A9D3</accession>
<feature type="site" description="Important for substrate specificity" evidence="4">
    <location>
        <position position="86"/>
    </location>
</feature>
<dbReference type="GO" id="GO:0036221">
    <property type="term" value="F:UTP diphosphatase activity"/>
    <property type="evidence" value="ECO:0007669"/>
    <property type="project" value="RHEA"/>
</dbReference>
<dbReference type="EC" id="3.6.1.9" evidence="4"/>
<protein>
    <recommendedName>
        <fullName evidence="4">dTTP/UTP pyrophosphatase</fullName>
        <shortName evidence="4">dTTPase/UTPase</shortName>
        <ecNumber evidence="4">3.6.1.9</ecNumber>
    </recommendedName>
    <alternativeName>
        <fullName evidence="4">Nucleoside triphosphate pyrophosphatase</fullName>
    </alternativeName>
    <alternativeName>
        <fullName evidence="4">Nucleotide pyrophosphatase</fullName>
        <shortName evidence="4">Nucleotide PPase</shortName>
    </alternativeName>
</protein>